<dbReference type="Proteomes" id="UP000600865">
    <property type="component" value="Unassembled WGS sequence"/>
</dbReference>
<keyword evidence="3" id="KW-1185">Reference proteome</keyword>
<dbReference type="RefSeq" id="WP_189584812.1">
    <property type="nucleotide sequence ID" value="NZ_BMYV01000002.1"/>
</dbReference>
<proteinExistence type="predicted"/>
<evidence type="ECO:0008006" key="4">
    <source>
        <dbReference type="Google" id="ProtNLM"/>
    </source>
</evidence>
<comment type="caution">
    <text evidence="2">The sequence shown here is derived from an EMBL/GenBank/DDBJ whole genome shotgun (WGS) entry which is preliminary data.</text>
</comment>
<name>A0A918KMT7_9PROT</name>
<dbReference type="EMBL" id="BMYV01000002">
    <property type="protein sequence ID" value="GGX69134.1"/>
    <property type="molecule type" value="Genomic_DNA"/>
</dbReference>
<feature type="chain" id="PRO_5036882448" description="Lipocalin-like domain-containing protein" evidence="1">
    <location>
        <begin position="26"/>
        <end position="169"/>
    </location>
</feature>
<organism evidence="2 3">
    <name type="scientific">Litorimonas cladophorae</name>
    <dbReference type="NCBI Taxonomy" id="1220491"/>
    <lineage>
        <taxon>Bacteria</taxon>
        <taxon>Pseudomonadati</taxon>
        <taxon>Pseudomonadota</taxon>
        <taxon>Alphaproteobacteria</taxon>
        <taxon>Maricaulales</taxon>
        <taxon>Robiginitomaculaceae</taxon>
    </lineage>
</organism>
<feature type="signal peptide" evidence="1">
    <location>
        <begin position="1"/>
        <end position="25"/>
    </location>
</feature>
<dbReference type="AlphaFoldDB" id="A0A918KMT7"/>
<gene>
    <name evidence="2" type="ORF">GCM10011309_18830</name>
</gene>
<evidence type="ECO:0000256" key="1">
    <source>
        <dbReference type="SAM" id="SignalP"/>
    </source>
</evidence>
<protein>
    <recommendedName>
        <fullName evidence="4">Lipocalin-like domain-containing protein</fullName>
    </recommendedName>
</protein>
<evidence type="ECO:0000313" key="2">
    <source>
        <dbReference type="EMBL" id="GGX69134.1"/>
    </source>
</evidence>
<keyword evidence="1" id="KW-0732">Signal</keyword>
<sequence length="169" mass="18062">MANALTLRFFTALKVATLAATTGLAACSGEMPVEKAIVGTWIQETPVSMSADRLQTTTSNTVLTLKQNGEGSLSRALNLQGAGLPEGGIDLNVDLRGRWELKSGQLIQTAETTLITPRTVDALSVQWADALQKQSEGTTASVKTIVAADKKQLILQDTDLGMTDVYRRK</sequence>
<evidence type="ECO:0000313" key="3">
    <source>
        <dbReference type="Proteomes" id="UP000600865"/>
    </source>
</evidence>
<accession>A0A918KMT7</accession>
<reference evidence="2 3" key="1">
    <citation type="journal article" date="2014" name="Int. J. Syst. Evol. Microbiol.">
        <title>Complete genome sequence of Corynebacterium casei LMG S-19264T (=DSM 44701T), isolated from a smear-ripened cheese.</title>
        <authorList>
            <consortium name="US DOE Joint Genome Institute (JGI-PGF)"/>
            <person name="Walter F."/>
            <person name="Albersmeier A."/>
            <person name="Kalinowski J."/>
            <person name="Ruckert C."/>
        </authorList>
    </citation>
    <scope>NUCLEOTIDE SEQUENCE [LARGE SCALE GENOMIC DNA]</scope>
    <source>
        <strain evidence="2 3">KCTC 23968</strain>
    </source>
</reference>